<dbReference type="EMBL" id="KN818300">
    <property type="protein sequence ID" value="KIL60380.1"/>
    <property type="molecule type" value="Genomic_DNA"/>
</dbReference>
<organism evidence="2 3">
    <name type="scientific">Amanita muscaria (strain Koide BX008)</name>
    <dbReference type="NCBI Taxonomy" id="946122"/>
    <lineage>
        <taxon>Eukaryota</taxon>
        <taxon>Fungi</taxon>
        <taxon>Dikarya</taxon>
        <taxon>Basidiomycota</taxon>
        <taxon>Agaricomycotina</taxon>
        <taxon>Agaricomycetes</taxon>
        <taxon>Agaricomycetidae</taxon>
        <taxon>Agaricales</taxon>
        <taxon>Pluteineae</taxon>
        <taxon>Amanitaceae</taxon>
        <taxon>Amanita</taxon>
    </lineage>
</organism>
<accession>A0A0C2SBY0</accession>
<evidence type="ECO:0000256" key="1">
    <source>
        <dbReference type="SAM" id="MobiDB-lite"/>
    </source>
</evidence>
<dbReference type="InParanoid" id="A0A0C2SBY0"/>
<proteinExistence type="predicted"/>
<protein>
    <submittedName>
        <fullName evidence="2">Uncharacterized protein</fullName>
    </submittedName>
</protein>
<feature type="region of interest" description="Disordered" evidence="1">
    <location>
        <begin position="1"/>
        <end position="23"/>
    </location>
</feature>
<dbReference type="Proteomes" id="UP000054549">
    <property type="component" value="Unassembled WGS sequence"/>
</dbReference>
<sequence>MSANDRPSTPPQDPASKNMPEPAGIYGFFQKTLQTVRGKFGGASEALTSLPISLTNSANPFVKFSESTSIDLVKNELSKILEEYARQPARSKNIKDKGKMNKAMIKLFNKPIDNQSPDETTYFQSVGTSTHGRNYPEAATVFENILSGETVRSAM</sequence>
<evidence type="ECO:0000313" key="3">
    <source>
        <dbReference type="Proteomes" id="UP000054549"/>
    </source>
</evidence>
<dbReference type="AlphaFoldDB" id="A0A0C2SBY0"/>
<name>A0A0C2SBY0_AMAMK</name>
<evidence type="ECO:0000313" key="2">
    <source>
        <dbReference type="EMBL" id="KIL60380.1"/>
    </source>
</evidence>
<reference evidence="2 3" key="1">
    <citation type="submission" date="2014-04" db="EMBL/GenBank/DDBJ databases">
        <title>Evolutionary Origins and Diversification of the Mycorrhizal Mutualists.</title>
        <authorList>
            <consortium name="DOE Joint Genome Institute"/>
            <consortium name="Mycorrhizal Genomics Consortium"/>
            <person name="Kohler A."/>
            <person name="Kuo A."/>
            <person name="Nagy L.G."/>
            <person name="Floudas D."/>
            <person name="Copeland A."/>
            <person name="Barry K.W."/>
            <person name="Cichocki N."/>
            <person name="Veneault-Fourrey C."/>
            <person name="LaButti K."/>
            <person name="Lindquist E.A."/>
            <person name="Lipzen A."/>
            <person name="Lundell T."/>
            <person name="Morin E."/>
            <person name="Murat C."/>
            <person name="Riley R."/>
            <person name="Ohm R."/>
            <person name="Sun H."/>
            <person name="Tunlid A."/>
            <person name="Henrissat B."/>
            <person name="Grigoriev I.V."/>
            <person name="Hibbett D.S."/>
            <person name="Martin F."/>
        </authorList>
    </citation>
    <scope>NUCLEOTIDE SEQUENCE [LARGE SCALE GENOMIC DNA]</scope>
    <source>
        <strain evidence="2 3">Koide BX008</strain>
    </source>
</reference>
<dbReference type="HOGENOM" id="CLU_1695041_0_0_1"/>
<gene>
    <name evidence="2" type="ORF">M378DRAFT_14237</name>
</gene>
<keyword evidence="3" id="KW-1185">Reference proteome</keyword>